<reference evidence="2" key="1">
    <citation type="submission" date="2020-11" db="EMBL/GenBank/DDBJ databases">
        <authorList>
            <consortium name="DOE Joint Genome Institute"/>
            <person name="Ahrendt S."/>
            <person name="Riley R."/>
            <person name="Andreopoulos W."/>
            <person name="Labutti K."/>
            <person name="Pangilinan J."/>
            <person name="Ruiz-Duenas F.J."/>
            <person name="Barrasa J.M."/>
            <person name="Sanchez-Garcia M."/>
            <person name="Camarero S."/>
            <person name="Miyauchi S."/>
            <person name="Serrano A."/>
            <person name="Linde D."/>
            <person name="Babiker R."/>
            <person name="Drula E."/>
            <person name="Ayuso-Fernandez I."/>
            <person name="Pacheco R."/>
            <person name="Padilla G."/>
            <person name="Ferreira P."/>
            <person name="Barriuso J."/>
            <person name="Kellner H."/>
            <person name="Castanera R."/>
            <person name="Alfaro M."/>
            <person name="Ramirez L."/>
            <person name="Pisabarro A.G."/>
            <person name="Kuo A."/>
            <person name="Tritt A."/>
            <person name="Lipzen A."/>
            <person name="He G."/>
            <person name="Yan M."/>
            <person name="Ng V."/>
            <person name="Cullen D."/>
            <person name="Martin F."/>
            <person name="Rosso M.-N."/>
            <person name="Henrissat B."/>
            <person name="Hibbett D."/>
            <person name="Martinez A.T."/>
            <person name="Grigoriev I.V."/>
        </authorList>
    </citation>
    <scope>NUCLEOTIDE SEQUENCE</scope>
    <source>
        <strain evidence="2">CBS 247.69</strain>
    </source>
</reference>
<sequence length="153" mass="17194">MLSNIEQAVIDLLNQKKPITVPNVFSTYMRIAGIDVNSIDDAVITFERAMDKHAVRPDVIQSPMIVELRNQYWFNKLGGCKAGSGVCHTCESCGGVRLHNRMGKMLIPMVPIAMQVEPRRQDRVRVKSKKNKRVFRKTQAPNPYGPSTSAARL</sequence>
<proteinExistence type="predicted"/>
<dbReference type="EMBL" id="MU150245">
    <property type="protein sequence ID" value="KAF9465789.1"/>
    <property type="molecule type" value="Genomic_DNA"/>
</dbReference>
<name>A0A9P6CMC0_9AGAR</name>
<evidence type="ECO:0000313" key="2">
    <source>
        <dbReference type="EMBL" id="KAF9465789.1"/>
    </source>
</evidence>
<gene>
    <name evidence="2" type="ORF">BDZ94DRAFT_1253173</name>
</gene>
<feature type="compositionally biased region" description="Polar residues" evidence="1">
    <location>
        <begin position="139"/>
        <end position="153"/>
    </location>
</feature>
<accession>A0A9P6CMC0</accession>
<feature type="region of interest" description="Disordered" evidence="1">
    <location>
        <begin position="119"/>
        <end position="153"/>
    </location>
</feature>
<evidence type="ECO:0000313" key="3">
    <source>
        <dbReference type="Proteomes" id="UP000807353"/>
    </source>
</evidence>
<comment type="caution">
    <text evidence="2">The sequence shown here is derived from an EMBL/GenBank/DDBJ whole genome shotgun (WGS) entry which is preliminary data.</text>
</comment>
<organism evidence="2 3">
    <name type="scientific">Collybia nuda</name>
    <dbReference type="NCBI Taxonomy" id="64659"/>
    <lineage>
        <taxon>Eukaryota</taxon>
        <taxon>Fungi</taxon>
        <taxon>Dikarya</taxon>
        <taxon>Basidiomycota</taxon>
        <taxon>Agaricomycotina</taxon>
        <taxon>Agaricomycetes</taxon>
        <taxon>Agaricomycetidae</taxon>
        <taxon>Agaricales</taxon>
        <taxon>Tricholomatineae</taxon>
        <taxon>Clitocybaceae</taxon>
        <taxon>Collybia</taxon>
    </lineage>
</organism>
<feature type="compositionally biased region" description="Basic residues" evidence="1">
    <location>
        <begin position="126"/>
        <end position="136"/>
    </location>
</feature>
<keyword evidence="3" id="KW-1185">Reference proteome</keyword>
<evidence type="ECO:0000256" key="1">
    <source>
        <dbReference type="SAM" id="MobiDB-lite"/>
    </source>
</evidence>
<dbReference type="Proteomes" id="UP000807353">
    <property type="component" value="Unassembled WGS sequence"/>
</dbReference>
<dbReference type="AlphaFoldDB" id="A0A9P6CMC0"/>
<protein>
    <submittedName>
        <fullName evidence="2">Uncharacterized protein</fullName>
    </submittedName>
</protein>
<dbReference type="OrthoDB" id="2984821at2759"/>